<gene>
    <name evidence="1" type="ORF">KUTeg_016962</name>
</gene>
<name>A0ABQ9ES76_TEGGR</name>
<dbReference type="EMBL" id="JARBDR010000813">
    <property type="protein sequence ID" value="KAJ8306417.1"/>
    <property type="molecule type" value="Genomic_DNA"/>
</dbReference>
<comment type="caution">
    <text evidence="1">The sequence shown here is derived from an EMBL/GenBank/DDBJ whole genome shotgun (WGS) entry which is preliminary data.</text>
</comment>
<evidence type="ECO:0000313" key="2">
    <source>
        <dbReference type="Proteomes" id="UP001217089"/>
    </source>
</evidence>
<proteinExistence type="predicted"/>
<dbReference type="Proteomes" id="UP001217089">
    <property type="component" value="Unassembled WGS sequence"/>
</dbReference>
<sequence length="127" mass="14277">MAMFTPSIDYKEGPMSYVVGRGCTYLTDNYFRFQLSDSAPPTSSSATSAPVNWVTWMYDTCVKNYVPLELVHALINCGKTNALYALNPPQWILDTLHPDFSTIPGVVGKHYTEEMVQCLLPHMLHTL</sequence>
<protein>
    <submittedName>
        <fullName evidence="1">Uncharacterized protein</fullName>
    </submittedName>
</protein>
<evidence type="ECO:0000313" key="1">
    <source>
        <dbReference type="EMBL" id="KAJ8306417.1"/>
    </source>
</evidence>
<accession>A0ABQ9ES76</accession>
<organism evidence="1 2">
    <name type="scientific">Tegillarca granosa</name>
    <name type="common">Malaysian cockle</name>
    <name type="synonym">Anadara granosa</name>
    <dbReference type="NCBI Taxonomy" id="220873"/>
    <lineage>
        <taxon>Eukaryota</taxon>
        <taxon>Metazoa</taxon>
        <taxon>Spiralia</taxon>
        <taxon>Lophotrochozoa</taxon>
        <taxon>Mollusca</taxon>
        <taxon>Bivalvia</taxon>
        <taxon>Autobranchia</taxon>
        <taxon>Pteriomorphia</taxon>
        <taxon>Arcoida</taxon>
        <taxon>Arcoidea</taxon>
        <taxon>Arcidae</taxon>
        <taxon>Tegillarca</taxon>
    </lineage>
</organism>
<reference evidence="1 2" key="1">
    <citation type="submission" date="2022-12" db="EMBL/GenBank/DDBJ databases">
        <title>Chromosome-level genome of Tegillarca granosa.</title>
        <authorList>
            <person name="Kim J."/>
        </authorList>
    </citation>
    <scope>NUCLEOTIDE SEQUENCE [LARGE SCALE GENOMIC DNA]</scope>
    <source>
        <strain evidence="1">Teg-2019</strain>
        <tissue evidence="1">Adductor muscle</tissue>
    </source>
</reference>
<keyword evidence="2" id="KW-1185">Reference proteome</keyword>